<accession>A0A5C3KZ28</accession>
<dbReference type="Proteomes" id="UP000307440">
    <property type="component" value="Unassembled WGS sequence"/>
</dbReference>
<dbReference type="GO" id="GO:0032981">
    <property type="term" value="P:mitochondrial respiratory chain complex I assembly"/>
    <property type="evidence" value="ECO:0007669"/>
    <property type="project" value="InterPro"/>
</dbReference>
<gene>
    <name evidence="1" type="ORF">FA15DRAFT_668197</name>
</gene>
<dbReference type="GO" id="GO:0005739">
    <property type="term" value="C:mitochondrion"/>
    <property type="evidence" value="ECO:0007669"/>
    <property type="project" value="InterPro"/>
</dbReference>
<keyword evidence="2" id="KW-1185">Reference proteome</keyword>
<dbReference type="AlphaFoldDB" id="A0A5C3KZ28"/>
<dbReference type="PANTHER" id="PTHR34561:SF1">
    <property type="entry name" value="NADH DEHYDROGENASE [UBIQUINONE] 1 ALPHA SUBCOMPLEX ASSEMBLY FACTOR 8"/>
    <property type="match status" value="1"/>
</dbReference>
<sequence>MTTLNAASKPTRPIQRLAFHSTVTCATQATTYGKCVAATYTDVRKDSCREEFLKFKDCLREAMKKR</sequence>
<dbReference type="EMBL" id="ML210183">
    <property type="protein sequence ID" value="TFK25682.1"/>
    <property type="molecule type" value="Genomic_DNA"/>
</dbReference>
<organism evidence="1 2">
    <name type="scientific">Coprinopsis marcescibilis</name>
    <name type="common">Agaric fungus</name>
    <name type="synonym">Psathyrella marcescibilis</name>
    <dbReference type="NCBI Taxonomy" id="230819"/>
    <lineage>
        <taxon>Eukaryota</taxon>
        <taxon>Fungi</taxon>
        <taxon>Dikarya</taxon>
        <taxon>Basidiomycota</taxon>
        <taxon>Agaricomycotina</taxon>
        <taxon>Agaricomycetes</taxon>
        <taxon>Agaricomycetidae</taxon>
        <taxon>Agaricales</taxon>
        <taxon>Agaricineae</taxon>
        <taxon>Psathyrellaceae</taxon>
        <taxon>Coprinopsis</taxon>
    </lineage>
</organism>
<evidence type="ECO:0008006" key="3">
    <source>
        <dbReference type="Google" id="ProtNLM"/>
    </source>
</evidence>
<evidence type="ECO:0000313" key="1">
    <source>
        <dbReference type="EMBL" id="TFK25682.1"/>
    </source>
</evidence>
<protein>
    <recommendedName>
        <fullName evidence="3">CHCH domain-containing protein</fullName>
    </recommendedName>
</protein>
<evidence type="ECO:0000313" key="2">
    <source>
        <dbReference type="Proteomes" id="UP000307440"/>
    </source>
</evidence>
<dbReference type="OrthoDB" id="3821113at2759"/>
<name>A0A5C3KZ28_COPMA</name>
<dbReference type="PANTHER" id="PTHR34561">
    <property type="entry name" value="NADH DEHYDROGENASE [UBIQUINONE] 1 ALPHA SUBCOMPLEX ASSEMBLY FACTOR 8"/>
    <property type="match status" value="1"/>
</dbReference>
<dbReference type="InterPro" id="IPR034595">
    <property type="entry name" value="NDUFAF8"/>
</dbReference>
<reference evidence="1 2" key="1">
    <citation type="journal article" date="2019" name="Nat. Ecol. Evol.">
        <title>Megaphylogeny resolves global patterns of mushroom evolution.</title>
        <authorList>
            <person name="Varga T."/>
            <person name="Krizsan K."/>
            <person name="Foldi C."/>
            <person name="Dima B."/>
            <person name="Sanchez-Garcia M."/>
            <person name="Sanchez-Ramirez S."/>
            <person name="Szollosi G.J."/>
            <person name="Szarkandi J.G."/>
            <person name="Papp V."/>
            <person name="Albert L."/>
            <person name="Andreopoulos W."/>
            <person name="Angelini C."/>
            <person name="Antonin V."/>
            <person name="Barry K.W."/>
            <person name="Bougher N.L."/>
            <person name="Buchanan P."/>
            <person name="Buyck B."/>
            <person name="Bense V."/>
            <person name="Catcheside P."/>
            <person name="Chovatia M."/>
            <person name="Cooper J."/>
            <person name="Damon W."/>
            <person name="Desjardin D."/>
            <person name="Finy P."/>
            <person name="Geml J."/>
            <person name="Haridas S."/>
            <person name="Hughes K."/>
            <person name="Justo A."/>
            <person name="Karasinski D."/>
            <person name="Kautmanova I."/>
            <person name="Kiss B."/>
            <person name="Kocsube S."/>
            <person name="Kotiranta H."/>
            <person name="LaButti K.M."/>
            <person name="Lechner B.E."/>
            <person name="Liimatainen K."/>
            <person name="Lipzen A."/>
            <person name="Lukacs Z."/>
            <person name="Mihaltcheva S."/>
            <person name="Morgado L.N."/>
            <person name="Niskanen T."/>
            <person name="Noordeloos M.E."/>
            <person name="Ohm R.A."/>
            <person name="Ortiz-Santana B."/>
            <person name="Ovrebo C."/>
            <person name="Racz N."/>
            <person name="Riley R."/>
            <person name="Savchenko A."/>
            <person name="Shiryaev A."/>
            <person name="Soop K."/>
            <person name="Spirin V."/>
            <person name="Szebenyi C."/>
            <person name="Tomsovsky M."/>
            <person name="Tulloss R.E."/>
            <person name="Uehling J."/>
            <person name="Grigoriev I.V."/>
            <person name="Vagvolgyi C."/>
            <person name="Papp T."/>
            <person name="Martin F.M."/>
            <person name="Miettinen O."/>
            <person name="Hibbett D.S."/>
            <person name="Nagy L.G."/>
        </authorList>
    </citation>
    <scope>NUCLEOTIDE SEQUENCE [LARGE SCALE GENOMIC DNA]</scope>
    <source>
        <strain evidence="1 2">CBS 121175</strain>
    </source>
</reference>
<proteinExistence type="predicted"/>